<feature type="compositionally biased region" description="Low complexity" evidence="1">
    <location>
        <begin position="11"/>
        <end position="20"/>
    </location>
</feature>
<dbReference type="AlphaFoldDB" id="A0A239YJB9"/>
<accession>A0A239YJB9</accession>
<evidence type="ECO:0000256" key="1">
    <source>
        <dbReference type="SAM" id="MobiDB-lite"/>
    </source>
</evidence>
<organism evidence="2 3">
    <name type="scientific">Mammaliicoccus stepanovicii</name>
    <dbReference type="NCBI Taxonomy" id="643214"/>
    <lineage>
        <taxon>Bacteria</taxon>
        <taxon>Bacillati</taxon>
        <taxon>Bacillota</taxon>
        <taxon>Bacilli</taxon>
        <taxon>Bacillales</taxon>
        <taxon>Staphylococcaceae</taxon>
        <taxon>Mammaliicoccus</taxon>
    </lineage>
</organism>
<dbReference type="Proteomes" id="UP000242084">
    <property type="component" value="Chromosome 1"/>
</dbReference>
<keyword evidence="3" id="KW-1185">Reference proteome</keyword>
<evidence type="ECO:0000313" key="3">
    <source>
        <dbReference type="Proteomes" id="UP000242084"/>
    </source>
</evidence>
<proteinExistence type="predicted"/>
<feature type="region of interest" description="Disordered" evidence="1">
    <location>
        <begin position="1"/>
        <end position="20"/>
    </location>
</feature>
<protein>
    <submittedName>
        <fullName evidence="2">Uncharacterized protein</fullName>
    </submittedName>
</protein>
<reference evidence="2 3" key="1">
    <citation type="submission" date="2017-06" db="EMBL/GenBank/DDBJ databases">
        <authorList>
            <consortium name="Pathogen Informatics"/>
        </authorList>
    </citation>
    <scope>NUCLEOTIDE SEQUENCE [LARGE SCALE GENOMIC DNA]</scope>
    <source>
        <strain evidence="2 3">NCTC13839</strain>
    </source>
</reference>
<dbReference type="EMBL" id="LT906462">
    <property type="protein sequence ID" value="SNV58496.1"/>
    <property type="molecule type" value="Genomic_DNA"/>
</dbReference>
<gene>
    <name evidence="2" type="ORF">SAMEA4384403_00467</name>
</gene>
<sequence length="120" mass="14155">MFKFFKRKQQNNTDSTDNNNTIELEGMTLVDAYYIKEDEVSDYIKDRERYSDVLIYVLKQHFPTVERMLEGTDDGEAIVAFHGDEPMRCIYLNPETIDLLRELELEVPLKQAVERICDLN</sequence>
<evidence type="ECO:0000313" key="2">
    <source>
        <dbReference type="EMBL" id="SNV58496.1"/>
    </source>
</evidence>
<name>A0A239YJB9_9STAP</name>
<dbReference type="KEGG" id="sste:SAMEA4384403_0467"/>
<dbReference type="RefSeq" id="WP_229726491.1">
    <property type="nucleotide sequence ID" value="NZ_BMDM01000003.1"/>
</dbReference>